<sequence length="294" mass="34147">MYLVTSFTKNLPRNLTLNTPIPICIDYYIEVKAQYHKSYLGTLRYRLERLSTYFSSYLIKDLTTSPYARDNITAFITHRLESVKPGTVRKDASTLQAMLNWLRRDIGLQIPDIFKQIRLPKDYGTRQFIPTEEQVHQVIGQLPSEELRDVCILLSETGCRRNEVLNLQIKDIYLTSRYVQLWDTKNGEDRKVPLSGTAVAILKKRLDYLDGKPDTYRVFSLLPEFVSKSFRKAADKVGLEHFVIHSLRHYRLSKLIEAGHDSILVSKVSGHRDHRVLSRYVKLDAEALARKLFD</sequence>
<keyword evidence="2 4" id="KW-0238">DNA-binding</keyword>
<dbReference type="RefSeq" id="WP_123780772.1">
    <property type="nucleotide sequence ID" value="NZ_RKIK01000006.1"/>
</dbReference>
<dbReference type="InterPro" id="IPR044068">
    <property type="entry name" value="CB"/>
</dbReference>
<dbReference type="InterPro" id="IPR050090">
    <property type="entry name" value="Tyrosine_recombinase_XerCD"/>
</dbReference>
<protein>
    <submittedName>
        <fullName evidence="7">Site-specific integrase</fullName>
    </submittedName>
</protein>
<evidence type="ECO:0000259" key="5">
    <source>
        <dbReference type="PROSITE" id="PS51898"/>
    </source>
</evidence>
<feature type="domain" description="Core-binding (CB)" evidence="6">
    <location>
        <begin position="15"/>
        <end position="103"/>
    </location>
</feature>
<dbReference type="SUPFAM" id="SSF56349">
    <property type="entry name" value="DNA breaking-rejoining enzymes"/>
    <property type="match status" value="1"/>
</dbReference>
<evidence type="ECO:0000256" key="3">
    <source>
        <dbReference type="ARBA" id="ARBA00023172"/>
    </source>
</evidence>
<dbReference type="InterPro" id="IPR010998">
    <property type="entry name" value="Integrase_recombinase_N"/>
</dbReference>
<accession>A0A3N3E5I2</accession>
<comment type="caution">
    <text evidence="7">The sequence shown here is derived from an EMBL/GenBank/DDBJ whole genome shotgun (WGS) entry which is preliminary data.</text>
</comment>
<dbReference type="GO" id="GO:0003677">
    <property type="term" value="F:DNA binding"/>
    <property type="evidence" value="ECO:0007669"/>
    <property type="project" value="UniProtKB-UniRule"/>
</dbReference>
<dbReference type="PROSITE" id="PS51900">
    <property type="entry name" value="CB"/>
    <property type="match status" value="1"/>
</dbReference>
<dbReference type="PANTHER" id="PTHR30349:SF94">
    <property type="entry name" value="INTEGRASE_RECOMBINASE HI_1414-RELATED"/>
    <property type="match status" value="1"/>
</dbReference>
<evidence type="ECO:0000313" key="8">
    <source>
        <dbReference type="Proteomes" id="UP000278792"/>
    </source>
</evidence>
<reference evidence="7 8" key="1">
    <citation type="submission" date="2018-11" db="EMBL/GenBank/DDBJ databases">
        <title>Vibrio ponticus strain CAIM 1751 pathogenic for the snapper Lutjanus guttatus.</title>
        <authorList>
            <person name="Soto-Rodriguez S."/>
            <person name="Lozano-Olvera R."/>
            <person name="Gomez-Gil B."/>
        </authorList>
    </citation>
    <scope>NUCLEOTIDE SEQUENCE [LARGE SCALE GENOMIC DNA]</scope>
    <source>
        <strain evidence="7 8">CAIM 1751</strain>
    </source>
</reference>
<feature type="domain" description="Tyr recombinase" evidence="5">
    <location>
        <begin position="124"/>
        <end position="293"/>
    </location>
</feature>
<organism evidence="7 8">
    <name type="scientific">Vibrio ponticus</name>
    <dbReference type="NCBI Taxonomy" id="265668"/>
    <lineage>
        <taxon>Bacteria</taxon>
        <taxon>Pseudomonadati</taxon>
        <taxon>Pseudomonadota</taxon>
        <taxon>Gammaproteobacteria</taxon>
        <taxon>Vibrionales</taxon>
        <taxon>Vibrionaceae</taxon>
        <taxon>Vibrio</taxon>
    </lineage>
</organism>
<keyword evidence="3" id="KW-0233">DNA recombination</keyword>
<dbReference type="Gene3D" id="1.10.443.10">
    <property type="entry name" value="Intergrase catalytic core"/>
    <property type="match status" value="1"/>
</dbReference>
<proteinExistence type="predicted"/>
<dbReference type="EMBL" id="RKIK01000006">
    <property type="protein sequence ID" value="ROV61758.1"/>
    <property type="molecule type" value="Genomic_DNA"/>
</dbReference>
<evidence type="ECO:0000256" key="1">
    <source>
        <dbReference type="ARBA" id="ARBA00022908"/>
    </source>
</evidence>
<name>A0A3N3E5I2_9VIBR</name>
<dbReference type="AlphaFoldDB" id="A0A3N3E5I2"/>
<evidence type="ECO:0000256" key="4">
    <source>
        <dbReference type="PROSITE-ProRule" id="PRU01248"/>
    </source>
</evidence>
<gene>
    <name evidence="7" type="ORF">EGH82_04160</name>
</gene>
<dbReference type="CDD" id="cd00796">
    <property type="entry name" value="INT_Rci_Hp1_C"/>
    <property type="match status" value="1"/>
</dbReference>
<keyword evidence="1" id="KW-0229">DNA integration</keyword>
<evidence type="ECO:0000259" key="6">
    <source>
        <dbReference type="PROSITE" id="PS51900"/>
    </source>
</evidence>
<dbReference type="GO" id="GO:0015074">
    <property type="term" value="P:DNA integration"/>
    <property type="evidence" value="ECO:0007669"/>
    <property type="project" value="UniProtKB-KW"/>
</dbReference>
<dbReference type="PANTHER" id="PTHR30349">
    <property type="entry name" value="PHAGE INTEGRASE-RELATED"/>
    <property type="match status" value="1"/>
</dbReference>
<evidence type="ECO:0000313" key="7">
    <source>
        <dbReference type="EMBL" id="ROV61758.1"/>
    </source>
</evidence>
<dbReference type="InterPro" id="IPR002104">
    <property type="entry name" value="Integrase_catalytic"/>
</dbReference>
<dbReference type="Gene3D" id="1.10.150.130">
    <property type="match status" value="1"/>
</dbReference>
<evidence type="ECO:0000256" key="2">
    <source>
        <dbReference type="ARBA" id="ARBA00023125"/>
    </source>
</evidence>
<dbReference type="Pfam" id="PF00589">
    <property type="entry name" value="Phage_integrase"/>
    <property type="match status" value="1"/>
</dbReference>
<dbReference type="PROSITE" id="PS51898">
    <property type="entry name" value="TYR_RECOMBINASE"/>
    <property type="match status" value="1"/>
</dbReference>
<dbReference type="GO" id="GO:0006310">
    <property type="term" value="P:DNA recombination"/>
    <property type="evidence" value="ECO:0007669"/>
    <property type="project" value="UniProtKB-KW"/>
</dbReference>
<dbReference type="InterPro" id="IPR013762">
    <property type="entry name" value="Integrase-like_cat_sf"/>
</dbReference>
<dbReference type="InterPro" id="IPR011010">
    <property type="entry name" value="DNA_brk_join_enz"/>
</dbReference>
<dbReference type="Proteomes" id="UP000278792">
    <property type="component" value="Unassembled WGS sequence"/>
</dbReference>